<dbReference type="AlphaFoldDB" id="A0A3N6NZ65"/>
<evidence type="ECO:0000256" key="5">
    <source>
        <dbReference type="ARBA" id="ARBA00022777"/>
    </source>
</evidence>
<evidence type="ECO:0000313" key="11">
    <source>
        <dbReference type="Proteomes" id="UP000269154"/>
    </source>
</evidence>
<dbReference type="GO" id="GO:0005524">
    <property type="term" value="F:ATP binding"/>
    <property type="evidence" value="ECO:0007669"/>
    <property type="project" value="UniProtKB-KW"/>
</dbReference>
<evidence type="ECO:0000256" key="7">
    <source>
        <dbReference type="ARBA" id="ARBA00047899"/>
    </source>
</evidence>
<keyword evidence="3" id="KW-0808">Transferase</keyword>
<dbReference type="Gene3D" id="1.10.510.10">
    <property type="entry name" value="Transferase(Phosphotransferase) domain 1"/>
    <property type="match status" value="1"/>
</dbReference>
<dbReference type="InterPro" id="IPR011009">
    <property type="entry name" value="Kinase-like_dom_sf"/>
</dbReference>
<evidence type="ECO:0000256" key="2">
    <source>
        <dbReference type="ARBA" id="ARBA00022527"/>
    </source>
</evidence>
<dbReference type="PROSITE" id="PS00108">
    <property type="entry name" value="PROTEIN_KINASE_ST"/>
    <property type="match status" value="1"/>
</dbReference>
<dbReference type="Pfam" id="PF00069">
    <property type="entry name" value="Pkinase"/>
    <property type="match status" value="1"/>
</dbReference>
<dbReference type="InterPro" id="IPR008271">
    <property type="entry name" value="Ser/Thr_kinase_AS"/>
</dbReference>
<dbReference type="RefSeq" id="WP_124143273.1">
    <property type="nucleotide sequence ID" value="NZ_CAWOKI010000331.1"/>
</dbReference>
<dbReference type="PROSITE" id="PS50011">
    <property type="entry name" value="PROTEIN_KINASE_DOM"/>
    <property type="match status" value="1"/>
</dbReference>
<name>A0A3N6NZ65_9CYAN</name>
<evidence type="ECO:0000256" key="1">
    <source>
        <dbReference type="ARBA" id="ARBA00012513"/>
    </source>
</evidence>
<comment type="catalytic activity">
    <reaction evidence="8">
        <text>L-seryl-[protein] + ATP = O-phospho-L-seryl-[protein] + ADP + H(+)</text>
        <dbReference type="Rhea" id="RHEA:17989"/>
        <dbReference type="Rhea" id="RHEA-COMP:9863"/>
        <dbReference type="Rhea" id="RHEA-COMP:11604"/>
        <dbReference type="ChEBI" id="CHEBI:15378"/>
        <dbReference type="ChEBI" id="CHEBI:29999"/>
        <dbReference type="ChEBI" id="CHEBI:30616"/>
        <dbReference type="ChEBI" id="CHEBI:83421"/>
        <dbReference type="ChEBI" id="CHEBI:456216"/>
        <dbReference type="EC" id="2.7.11.1"/>
    </reaction>
</comment>
<dbReference type="Proteomes" id="UP000269154">
    <property type="component" value="Unassembled WGS sequence"/>
</dbReference>
<dbReference type="EC" id="2.7.11.1" evidence="1"/>
<dbReference type="CDD" id="cd14014">
    <property type="entry name" value="STKc_PknB_like"/>
    <property type="match status" value="1"/>
</dbReference>
<keyword evidence="2" id="KW-0723">Serine/threonine-protein kinase</keyword>
<dbReference type="Pfam" id="PF13355">
    <property type="entry name" value="ARC6-like_IMS"/>
    <property type="match status" value="1"/>
</dbReference>
<dbReference type="PANTHER" id="PTHR24363">
    <property type="entry name" value="SERINE/THREONINE PROTEIN KINASE"/>
    <property type="match status" value="1"/>
</dbReference>
<evidence type="ECO:0000256" key="4">
    <source>
        <dbReference type="ARBA" id="ARBA00022741"/>
    </source>
</evidence>
<organism evidence="10 11">
    <name type="scientific">Okeania hirsuta</name>
    <dbReference type="NCBI Taxonomy" id="1458930"/>
    <lineage>
        <taxon>Bacteria</taxon>
        <taxon>Bacillati</taxon>
        <taxon>Cyanobacteriota</taxon>
        <taxon>Cyanophyceae</taxon>
        <taxon>Oscillatoriophycideae</taxon>
        <taxon>Oscillatoriales</taxon>
        <taxon>Microcoleaceae</taxon>
        <taxon>Okeania</taxon>
    </lineage>
</organism>
<evidence type="ECO:0000256" key="8">
    <source>
        <dbReference type="ARBA" id="ARBA00048679"/>
    </source>
</evidence>
<reference evidence="10 11" key="1">
    <citation type="journal article" date="2018" name="ACS Chem. Biol.">
        <title>Ketoreductase domain dysfunction expands chemodiversity: malyngamide biosynthesis in the cyanobacterium Okeania hirsuta.</title>
        <authorList>
            <person name="Moss N.A."/>
            <person name="Leao T."/>
            <person name="Rankin M."/>
            <person name="McCullough T.M."/>
            <person name="Qu P."/>
            <person name="Korobeynikov A."/>
            <person name="Smith J.L."/>
            <person name="Gerwick L."/>
            <person name="Gerwick W.H."/>
        </authorList>
    </citation>
    <scope>NUCLEOTIDE SEQUENCE [LARGE SCALE GENOMIC DNA]</scope>
    <source>
        <strain evidence="10 11">PAB10Feb10-1</strain>
    </source>
</reference>
<dbReference type="InterPro" id="IPR025344">
    <property type="entry name" value="CDP1-like_IMS"/>
</dbReference>
<dbReference type="PANTHER" id="PTHR24363:SF0">
    <property type="entry name" value="SERINE_THREONINE KINASE LIKE DOMAIN CONTAINING 1"/>
    <property type="match status" value="1"/>
</dbReference>
<dbReference type="EMBL" id="RCBY01000001">
    <property type="protein sequence ID" value="RQH57614.1"/>
    <property type="molecule type" value="Genomic_DNA"/>
</dbReference>
<accession>A0A3N6NZ65</accession>
<evidence type="ECO:0000256" key="3">
    <source>
        <dbReference type="ARBA" id="ARBA00022679"/>
    </source>
</evidence>
<comment type="caution">
    <text evidence="10">The sequence shown here is derived from an EMBL/GenBank/DDBJ whole genome shotgun (WGS) entry which is preliminary data.</text>
</comment>
<feature type="domain" description="Protein kinase" evidence="9">
    <location>
        <begin position="10"/>
        <end position="281"/>
    </location>
</feature>
<gene>
    <name evidence="10" type="ORF">D5R40_00345</name>
</gene>
<sequence>MKPTVLNNRYQVIQALSSGGFGETFLAQDTQMPSGRYCVIKQLKVVTNNPEIYQQVLQRFQREAAILEELGETNSQIPKLYAYFSDTAGRFYLVQEWIEGETLGKKVKTTGPMTDGDVQKILISLLSVINYIHSRNIIHRDIKPENIILRQQDDLPVLIDFGAVKDSISTAINSQNTTPISMMIGTPGYMAFEQAAGRPVYASDLYSLGLTAIFLLTGRVPQDLEMDLQTGKIIWQKYTSNLTSKLAGILDRAIQPNINDRFATSTEMLDALKSNSTQVFTNEKTPSSSSLVVINNSDTATTLNSPLDQCLDPPSTQLSINRKTWQKAVIISGAIGSCFLSSILLKNVLSKSPQTDLEIPNIPTPPTTELVTSISQQQAQELIQNWLKAKKEIFAPPYNRKLAAELTTGKVYDSIVASNGAIAWLKENNAYYQYRVQKIDSIEYFSTQGNQAKIQIKVTEEYQLFKNDKLETTRSGSAQLTVIYNLTFVDGKWKIATSQII</sequence>
<keyword evidence="11" id="KW-1185">Reference proteome</keyword>
<keyword evidence="6" id="KW-0067">ATP-binding</keyword>
<comment type="catalytic activity">
    <reaction evidence="7">
        <text>L-threonyl-[protein] + ATP = O-phospho-L-threonyl-[protein] + ADP + H(+)</text>
        <dbReference type="Rhea" id="RHEA:46608"/>
        <dbReference type="Rhea" id="RHEA-COMP:11060"/>
        <dbReference type="Rhea" id="RHEA-COMP:11605"/>
        <dbReference type="ChEBI" id="CHEBI:15378"/>
        <dbReference type="ChEBI" id="CHEBI:30013"/>
        <dbReference type="ChEBI" id="CHEBI:30616"/>
        <dbReference type="ChEBI" id="CHEBI:61977"/>
        <dbReference type="ChEBI" id="CHEBI:456216"/>
        <dbReference type="EC" id="2.7.11.1"/>
    </reaction>
</comment>
<evidence type="ECO:0000259" key="9">
    <source>
        <dbReference type="PROSITE" id="PS50011"/>
    </source>
</evidence>
<proteinExistence type="predicted"/>
<evidence type="ECO:0000256" key="6">
    <source>
        <dbReference type="ARBA" id="ARBA00022840"/>
    </source>
</evidence>
<dbReference type="OrthoDB" id="428678at2"/>
<dbReference type="GO" id="GO:0004674">
    <property type="term" value="F:protein serine/threonine kinase activity"/>
    <property type="evidence" value="ECO:0007669"/>
    <property type="project" value="UniProtKB-KW"/>
</dbReference>
<dbReference type="SMART" id="SM00220">
    <property type="entry name" value="S_TKc"/>
    <property type="match status" value="1"/>
</dbReference>
<keyword evidence="5" id="KW-0418">Kinase</keyword>
<dbReference type="InterPro" id="IPR000719">
    <property type="entry name" value="Prot_kinase_dom"/>
</dbReference>
<dbReference type="SUPFAM" id="SSF56112">
    <property type="entry name" value="Protein kinase-like (PK-like)"/>
    <property type="match status" value="1"/>
</dbReference>
<protein>
    <recommendedName>
        <fullName evidence="1">non-specific serine/threonine protein kinase</fullName>
        <ecNumber evidence="1">2.7.11.1</ecNumber>
    </recommendedName>
</protein>
<evidence type="ECO:0000313" key="10">
    <source>
        <dbReference type="EMBL" id="RQH57614.1"/>
    </source>
</evidence>
<keyword evidence="4" id="KW-0547">Nucleotide-binding</keyword>